<dbReference type="Proteomes" id="UP001190700">
    <property type="component" value="Unassembled WGS sequence"/>
</dbReference>
<proteinExistence type="predicted"/>
<name>A0AAE0EP29_9CHLO</name>
<sequence length="94" mass="9547">MRVHDRPAAVICTGAERTADSDAGALITADSDAGALNMADNISGALSTAGDDGDALSTADSDAEIAEATADIETEPPIRFKGGRQGALVMEENR</sequence>
<dbReference type="EMBL" id="LGRX02035667">
    <property type="protein sequence ID" value="KAK3233605.1"/>
    <property type="molecule type" value="Genomic_DNA"/>
</dbReference>
<organism evidence="1 2">
    <name type="scientific">Cymbomonas tetramitiformis</name>
    <dbReference type="NCBI Taxonomy" id="36881"/>
    <lineage>
        <taxon>Eukaryota</taxon>
        <taxon>Viridiplantae</taxon>
        <taxon>Chlorophyta</taxon>
        <taxon>Pyramimonadophyceae</taxon>
        <taxon>Pyramimonadales</taxon>
        <taxon>Pyramimonadaceae</taxon>
        <taxon>Cymbomonas</taxon>
    </lineage>
</organism>
<evidence type="ECO:0000313" key="1">
    <source>
        <dbReference type="EMBL" id="KAK3233605.1"/>
    </source>
</evidence>
<protein>
    <submittedName>
        <fullName evidence="1">Uncharacterized protein</fullName>
    </submittedName>
</protein>
<accession>A0AAE0EP29</accession>
<reference evidence="1 2" key="1">
    <citation type="journal article" date="2015" name="Genome Biol. Evol.">
        <title>Comparative Genomics of a Bacterivorous Green Alga Reveals Evolutionary Causalities and Consequences of Phago-Mixotrophic Mode of Nutrition.</title>
        <authorList>
            <person name="Burns J.A."/>
            <person name="Paasch A."/>
            <person name="Narechania A."/>
            <person name="Kim E."/>
        </authorList>
    </citation>
    <scope>NUCLEOTIDE SEQUENCE [LARGE SCALE GENOMIC DNA]</scope>
    <source>
        <strain evidence="1 2">PLY_AMNH</strain>
    </source>
</reference>
<gene>
    <name evidence="1" type="ORF">CYMTET_56111</name>
</gene>
<comment type="caution">
    <text evidence="1">The sequence shown here is derived from an EMBL/GenBank/DDBJ whole genome shotgun (WGS) entry which is preliminary data.</text>
</comment>
<evidence type="ECO:0000313" key="2">
    <source>
        <dbReference type="Proteomes" id="UP001190700"/>
    </source>
</evidence>
<dbReference type="AlphaFoldDB" id="A0AAE0EP29"/>
<keyword evidence="2" id="KW-1185">Reference proteome</keyword>